<feature type="transmembrane region" description="Helical" evidence="1">
    <location>
        <begin position="343"/>
        <end position="363"/>
    </location>
</feature>
<dbReference type="AlphaFoldDB" id="A0A918DCM0"/>
<sequence>MIDRPMGQRLAMTATGALAGLSFFNLAEALNRQLLPDRVIFGAIAWAMVFFVGVLGMSGTLRLPRAAAMSALLATLVAGLLALAGLRFDRPDQLFEGAIPVICVGVLTFVPLPFLIAASTGNWRDYRVLFSEAWAILIRFAAAALFVLLVWAVLALSDALLRMVDVEAMTPLLESRFVMSAIVGATFGLGVAMVDEHVEVVAPTLLLRLLRLFLPVVLGVVGVFLGALATRGLEGLFGDLSTGTMLLVITALCATLIAAAVDQSPTEASRSRIIRWSAIALSALLVLPAALAAWAVGLRVGQYGWTPDRILAASIAALGLGYGILYLLAVLRGRGWEGRIRQANVTMALVTLVLAATLLTPLIDPQRISAQSQLSRLKSGIMGPDQLDLSGLMQWGRAGEAVLAELAVMAAEPGREALAARLAARERPPEATPKAEPAVDLRAELVDNMTLRPATETAMRDAVLASLDRVELANWVRQCTLGTPINGKAPCVMVVGKLWPDAGGQQAIVVIAELDGFIRTEGFTRSDGVVARRSVVAFGMPSPDQATGMQMIEDLQSADPVIAAPVVKALRVGGIDLLVVP</sequence>
<dbReference type="RefSeq" id="WP_146285114.1">
    <property type="nucleotide sequence ID" value="NZ_BMLP01000001.1"/>
</dbReference>
<feature type="transmembrane region" description="Helical" evidence="1">
    <location>
        <begin position="273"/>
        <end position="298"/>
    </location>
</feature>
<name>A0A918DCM0_9RHOB</name>
<feature type="transmembrane region" description="Helical" evidence="1">
    <location>
        <begin position="66"/>
        <end position="86"/>
    </location>
</feature>
<keyword evidence="1" id="KW-0812">Transmembrane</keyword>
<dbReference type="InterPro" id="IPR025291">
    <property type="entry name" value="DUF4153"/>
</dbReference>
<feature type="transmembrane region" description="Helical" evidence="1">
    <location>
        <begin position="310"/>
        <end position="331"/>
    </location>
</feature>
<protein>
    <submittedName>
        <fullName evidence="2">DUF4153 domain-containing protein</fullName>
    </submittedName>
</protein>
<keyword evidence="3" id="KW-1185">Reference proteome</keyword>
<evidence type="ECO:0000256" key="1">
    <source>
        <dbReference type="SAM" id="Phobius"/>
    </source>
</evidence>
<evidence type="ECO:0000313" key="3">
    <source>
        <dbReference type="Proteomes" id="UP000598196"/>
    </source>
</evidence>
<evidence type="ECO:0000313" key="2">
    <source>
        <dbReference type="EMBL" id="GGO28592.1"/>
    </source>
</evidence>
<feature type="transmembrane region" description="Helical" evidence="1">
    <location>
        <begin position="177"/>
        <end position="194"/>
    </location>
</feature>
<proteinExistence type="predicted"/>
<dbReference type="OrthoDB" id="7402611at2"/>
<organism evidence="2 3">
    <name type="scientific">Gemmobacter aquaticus</name>
    <dbReference type="NCBI Taxonomy" id="490185"/>
    <lineage>
        <taxon>Bacteria</taxon>
        <taxon>Pseudomonadati</taxon>
        <taxon>Pseudomonadota</taxon>
        <taxon>Alphaproteobacteria</taxon>
        <taxon>Rhodobacterales</taxon>
        <taxon>Paracoccaceae</taxon>
        <taxon>Gemmobacter</taxon>
    </lineage>
</organism>
<dbReference type="EMBL" id="BMLP01000001">
    <property type="protein sequence ID" value="GGO28592.1"/>
    <property type="molecule type" value="Genomic_DNA"/>
</dbReference>
<dbReference type="Proteomes" id="UP000598196">
    <property type="component" value="Unassembled WGS sequence"/>
</dbReference>
<comment type="caution">
    <text evidence="2">The sequence shown here is derived from an EMBL/GenBank/DDBJ whole genome shotgun (WGS) entry which is preliminary data.</text>
</comment>
<feature type="transmembrane region" description="Helical" evidence="1">
    <location>
        <begin position="133"/>
        <end position="157"/>
    </location>
</feature>
<keyword evidence="1" id="KW-1133">Transmembrane helix</keyword>
<feature type="transmembrane region" description="Helical" evidence="1">
    <location>
        <begin position="39"/>
        <end position="59"/>
    </location>
</feature>
<accession>A0A918DCM0</accession>
<gene>
    <name evidence="2" type="ORF">GCM10010991_11580</name>
</gene>
<feature type="transmembrane region" description="Helical" evidence="1">
    <location>
        <begin position="240"/>
        <end position="261"/>
    </location>
</feature>
<reference evidence="2 3" key="1">
    <citation type="journal article" date="2014" name="Int. J. Syst. Evol. Microbiol.">
        <title>Complete genome sequence of Corynebacterium casei LMG S-19264T (=DSM 44701T), isolated from a smear-ripened cheese.</title>
        <authorList>
            <consortium name="US DOE Joint Genome Institute (JGI-PGF)"/>
            <person name="Walter F."/>
            <person name="Albersmeier A."/>
            <person name="Kalinowski J."/>
            <person name="Ruckert C."/>
        </authorList>
    </citation>
    <scope>NUCLEOTIDE SEQUENCE [LARGE SCALE GENOMIC DNA]</scope>
    <source>
        <strain evidence="2 3">CGMCC 1.7029</strain>
    </source>
</reference>
<dbReference type="Pfam" id="PF13687">
    <property type="entry name" value="DUF4153"/>
    <property type="match status" value="1"/>
</dbReference>
<keyword evidence="1" id="KW-0472">Membrane</keyword>
<feature type="transmembrane region" description="Helical" evidence="1">
    <location>
        <begin position="206"/>
        <end position="228"/>
    </location>
</feature>
<feature type="transmembrane region" description="Helical" evidence="1">
    <location>
        <begin position="98"/>
        <end position="121"/>
    </location>
</feature>